<feature type="transmembrane region" description="Helical" evidence="8">
    <location>
        <begin position="406"/>
        <end position="429"/>
    </location>
</feature>
<evidence type="ECO:0000256" key="7">
    <source>
        <dbReference type="ARBA" id="ARBA00024033"/>
    </source>
</evidence>
<keyword evidence="2" id="KW-1003">Cell membrane</keyword>
<evidence type="ECO:0000256" key="1">
    <source>
        <dbReference type="ARBA" id="ARBA00004651"/>
    </source>
</evidence>
<evidence type="ECO:0000256" key="6">
    <source>
        <dbReference type="ARBA" id="ARBA00023136"/>
    </source>
</evidence>
<dbReference type="AlphaFoldDB" id="A0A934SKD6"/>
<proteinExistence type="inferred from homology"/>
<feature type="transmembrane region" description="Helical" evidence="8">
    <location>
        <begin position="360"/>
        <end position="386"/>
    </location>
</feature>
<sequence length="444" mass="47700">MVVLTAFSVTAYGFLDPKHDTGLLLCTAGLWLLFALAVILLKKVPTRAAIVLVVAGSVLIGGAAMAGPPNTSTDSARYAWDGIVQDAGISPYAYVPVADELAHLRTDWLFPTPRENADGTHTCFEPRTHKTSGIPSGDPLCTAINRSKVNTIYPPTSELYFAGVRFLVPTTAAYWPLQLTGLLLSVGITVLLITAMRRRGIDPRWAALWAWSPLVATEAVTNSHVDVLGGLLVVVATLAVSRGFRFRGGIALGAAIAAKLIPVIAAPALLKKQPWKVILAAVATFALLYVPYVLATGVGVLGYLPGYLSEEGYESGNRFALIGLVVPKSAALVVAALLIALTAALVWWKTDPLRPWFGQLIMIGTVLLIVSPRYPWYALLLVPFIAMTGRWEWFAVPLALTARLLAPMPGITATAVGTAVFVVVAVTCYRQKWIPRARRLVTKR</sequence>
<feature type="transmembrane region" description="Helical" evidence="8">
    <location>
        <begin position="48"/>
        <end position="67"/>
    </location>
</feature>
<evidence type="ECO:0000256" key="8">
    <source>
        <dbReference type="SAM" id="Phobius"/>
    </source>
</evidence>
<keyword evidence="4 8" id="KW-0812">Transmembrane</keyword>
<reference evidence="9" key="1">
    <citation type="submission" date="2021-01" db="EMBL/GenBank/DDBJ databases">
        <title>Lacisediminihabitans sp. nov. strain G11-30, isolated from Antarctic Soil.</title>
        <authorList>
            <person name="Li J."/>
        </authorList>
    </citation>
    <scope>NUCLEOTIDE SEQUENCE</scope>
    <source>
        <strain evidence="9">G11-30</strain>
    </source>
</reference>
<evidence type="ECO:0000313" key="9">
    <source>
        <dbReference type="EMBL" id="MBK4347188.1"/>
    </source>
</evidence>
<comment type="subcellular location">
    <subcellularLocation>
        <location evidence="1">Cell membrane</location>
        <topology evidence="1">Multi-pass membrane protein</topology>
    </subcellularLocation>
</comment>
<name>A0A934SKD6_9MICO</name>
<dbReference type="InterPro" id="IPR018584">
    <property type="entry name" value="GT87"/>
</dbReference>
<keyword evidence="5 8" id="KW-1133">Transmembrane helix</keyword>
<feature type="transmembrane region" description="Helical" evidence="8">
    <location>
        <begin position="324"/>
        <end position="348"/>
    </location>
</feature>
<gene>
    <name evidence="9" type="ORF">IV501_06035</name>
</gene>
<comment type="caution">
    <text evidence="9">The sequence shown here is derived from an EMBL/GenBank/DDBJ whole genome shotgun (WGS) entry which is preliminary data.</text>
</comment>
<dbReference type="Proteomes" id="UP000636458">
    <property type="component" value="Unassembled WGS sequence"/>
</dbReference>
<evidence type="ECO:0000256" key="4">
    <source>
        <dbReference type="ARBA" id="ARBA00022692"/>
    </source>
</evidence>
<feature type="transmembrane region" description="Helical" evidence="8">
    <location>
        <begin position="227"/>
        <end position="244"/>
    </location>
</feature>
<comment type="similarity">
    <text evidence="7">Belongs to the glycosyltransferase 87 family.</text>
</comment>
<feature type="transmembrane region" description="Helical" evidence="8">
    <location>
        <begin position="173"/>
        <end position="195"/>
    </location>
</feature>
<keyword evidence="6 8" id="KW-0472">Membrane</keyword>
<feature type="transmembrane region" description="Helical" evidence="8">
    <location>
        <begin position="277"/>
        <end position="304"/>
    </location>
</feature>
<dbReference type="Pfam" id="PF09594">
    <property type="entry name" value="GT87"/>
    <property type="match status" value="1"/>
</dbReference>
<keyword evidence="3" id="KW-0808">Transferase</keyword>
<evidence type="ECO:0000256" key="5">
    <source>
        <dbReference type="ARBA" id="ARBA00022989"/>
    </source>
</evidence>
<dbReference type="GO" id="GO:0005886">
    <property type="term" value="C:plasma membrane"/>
    <property type="evidence" value="ECO:0007669"/>
    <property type="project" value="UniProtKB-SubCell"/>
</dbReference>
<dbReference type="EMBL" id="JAEPES010000002">
    <property type="protein sequence ID" value="MBK4347188.1"/>
    <property type="molecule type" value="Genomic_DNA"/>
</dbReference>
<feature type="transmembrane region" description="Helical" evidence="8">
    <location>
        <begin position="250"/>
        <end position="270"/>
    </location>
</feature>
<evidence type="ECO:0000313" key="10">
    <source>
        <dbReference type="Proteomes" id="UP000636458"/>
    </source>
</evidence>
<evidence type="ECO:0000256" key="2">
    <source>
        <dbReference type="ARBA" id="ARBA00022475"/>
    </source>
</evidence>
<dbReference type="GO" id="GO:0016758">
    <property type="term" value="F:hexosyltransferase activity"/>
    <property type="evidence" value="ECO:0007669"/>
    <property type="project" value="InterPro"/>
</dbReference>
<keyword evidence="10" id="KW-1185">Reference proteome</keyword>
<organism evidence="9 10">
    <name type="scientific">Lacisediminihabitans changchengi</name>
    <dbReference type="NCBI Taxonomy" id="2787634"/>
    <lineage>
        <taxon>Bacteria</taxon>
        <taxon>Bacillati</taxon>
        <taxon>Actinomycetota</taxon>
        <taxon>Actinomycetes</taxon>
        <taxon>Micrococcales</taxon>
        <taxon>Microbacteriaceae</taxon>
        <taxon>Lacisediminihabitans</taxon>
    </lineage>
</organism>
<feature type="transmembrane region" description="Helical" evidence="8">
    <location>
        <begin position="22"/>
        <end position="41"/>
    </location>
</feature>
<accession>A0A934SKD6</accession>
<evidence type="ECO:0000256" key="3">
    <source>
        <dbReference type="ARBA" id="ARBA00022679"/>
    </source>
</evidence>
<protein>
    <submittedName>
        <fullName evidence="9">DUF2029 domain-containing protein</fullName>
    </submittedName>
</protein>